<dbReference type="InterPro" id="IPR002828">
    <property type="entry name" value="SurE-like_Pase/nucleotidase"/>
</dbReference>
<dbReference type="EMBL" id="KV453850">
    <property type="protein sequence ID" value="ODV86530.1"/>
    <property type="molecule type" value="Genomic_DNA"/>
</dbReference>
<dbReference type="Proteomes" id="UP000094801">
    <property type="component" value="Unassembled WGS sequence"/>
</dbReference>
<evidence type="ECO:0000313" key="3">
    <source>
        <dbReference type="Proteomes" id="UP000094801"/>
    </source>
</evidence>
<proteinExistence type="predicted"/>
<dbReference type="GO" id="GO:0000932">
    <property type="term" value="C:P-body"/>
    <property type="evidence" value="ECO:0007669"/>
    <property type="project" value="TreeGrafter"/>
</dbReference>
<dbReference type="GO" id="GO:0016787">
    <property type="term" value="F:hydrolase activity"/>
    <property type="evidence" value="ECO:0007669"/>
    <property type="project" value="InterPro"/>
</dbReference>
<dbReference type="Pfam" id="PF01975">
    <property type="entry name" value="SurE"/>
    <property type="match status" value="1"/>
</dbReference>
<organism evidence="2 3">
    <name type="scientific">[Candida] arabinofermentans NRRL YB-2248</name>
    <dbReference type="NCBI Taxonomy" id="983967"/>
    <lineage>
        <taxon>Eukaryota</taxon>
        <taxon>Fungi</taxon>
        <taxon>Dikarya</taxon>
        <taxon>Ascomycota</taxon>
        <taxon>Saccharomycotina</taxon>
        <taxon>Pichiomycetes</taxon>
        <taxon>Pichiales</taxon>
        <taxon>Pichiaceae</taxon>
        <taxon>Ogataea</taxon>
        <taxon>Ogataea/Candida clade</taxon>
    </lineage>
</organism>
<dbReference type="InterPro" id="IPR027746">
    <property type="entry name" value="TTL"/>
</dbReference>
<evidence type="ECO:0000313" key="2">
    <source>
        <dbReference type="EMBL" id="ODV86530.1"/>
    </source>
</evidence>
<dbReference type="STRING" id="983967.A0A1E4T447"/>
<protein>
    <recommendedName>
        <fullName evidence="1">Survival protein SurE-like phosphatase/nucleotidase domain-containing protein</fullName>
    </recommendedName>
</protein>
<dbReference type="Pfam" id="PF03133">
    <property type="entry name" value="TTL"/>
    <property type="match status" value="1"/>
</dbReference>
<dbReference type="Gene3D" id="3.30.470.20">
    <property type="entry name" value="ATP-grasp fold, B domain"/>
    <property type="match status" value="1"/>
</dbReference>
<accession>A0A1E4T447</accession>
<dbReference type="PANTHER" id="PTHR47551:SF1">
    <property type="entry name" value="TUBULIN--TYROSINE LIGASE PBY1-RELATED"/>
    <property type="match status" value="1"/>
</dbReference>
<dbReference type="PANTHER" id="PTHR47551">
    <property type="entry name" value="TUBULIN--TYROSINE LIGASE PBY1-RELATED"/>
    <property type="match status" value="1"/>
</dbReference>
<dbReference type="InterPro" id="IPR004344">
    <property type="entry name" value="TTL/TTLL_fam"/>
</dbReference>
<reference evidence="3" key="1">
    <citation type="submission" date="2016-04" db="EMBL/GenBank/DDBJ databases">
        <title>Comparative genomics of biotechnologically important yeasts.</title>
        <authorList>
            <consortium name="DOE Joint Genome Institute"/>
            <person name="Riley R."/>
            <person name="Haridas S."/>
            <person name="Wolfe K.H."/>
            <person name="Lopes M.R."/>
            <person name="Hittinger C.T."/>
            <person name="Goker M."/>
            <person name="Salamov A."/>
            <person name="Wisecaver J."/>
            <person name="Long T.M."/>
            <person name="Aerts A.L."/>
            <person name="Barry K."/>
            <person name="Choi C."/>
            <person name="Clum A."/>
            <person name="Coughlan A.Y."/>
            <person name="Deshpande S."/>
            <person name="Douglass A.P."/>
            <person name="Hanson S.J."/>
            <person name="Klenk H.-P."/>
            <person name="Labutti K."/>
            <person name="Lapidus A."/>
            <person name="Lindquist E."/>
            <person name="Lipzen A."/>
            <person name="Meier-Kolthoff J.P."/>
            <person name="Ohm R.A."/>
            <person name="Otillar R.P."/>
            <person name="Pangilinan J."/>
            <person name="Peng Y."/>
            <person name="Rokas A."/>
            <person name="Rosa C.A."/>
            <person name="Scheuner C."/>
            <person name="Sibirny A.A."/>
            <person name="Slot J.C."/>
            <person name="Stielow J.B."/>
            <person name="Sun H."/>
            <person name="Kurtzman C.P."/>
            <person name="Blackwell M."/>
            <person name="Grigoriev I.V."/>
            <person name="Jeffries T.W."/>
        </authorList>
    </citation>
    <scope>NUCLEOTIDE SEQUENCE [LARGE SCALE GENOMIC DNA]</scope>
    <source>
        <strain evidence="3">NRRL YB-2248</strain>
    </source>
</reference>
<dbReference type="SUPFAM" id="SSF64167">
    <property type="entry name" value="SurE-like"/>
    <property type="match status" value="1"/>
</dbReference>
<name>A0A1E4T447_9ASCO</name>
<dbReference type="InterPro" id="IPR036523">
    <property type="entry name" value="SurE-like_sf"/>
</dbReference>
<dbReference type="Gene3D" id="3.40.1210.10">
    <property type="entry name" value="Survival protein SurE-like phosphatase/nucleotidase"/>
    <property type="match status" value="1"/>
</dbReference>
<feature type="domain" description="Survival protein SurE-like phosphatase/nucleotidase" evidence="1">
    <location>
        <begin position="3"/>
        <end position="213"/>
    </location>
</feature>
<dbReference type="SUPFAM" id="SSF56059">
    <property type="entry name" value="Glutathione synthetase ATP-binding domain-like"/>
    <property type="match status" value="1"/>
</dbReference>
<dbReference type="OrthoDB" id="202825at2759"/>
<keyword evidence="3" id="KW-1185">Reference proteome</keyword>
<dbReference type="NCBIfam" id="TIGR00087">
    <property type="entry name" value="surE"/>
    <property type="match status" value="1"/>
</dbReference>
<sequence>MRVLLTNDDGGPSDSASAYIKFLVEAIETLTDWDLTICVPSSQKSWIGKAHFAGKDVEITYIYSSISKPQDNSFHGPFGKPQESYLNDPDMKEWILVDGTPATCADIGLNHICKSKDDIDLVLSGPNVGRNSSALYTLSSGTIGGAMEGCHHGKKAIALSYAYDKQSITKPEILREASKISIKIIENLYNSWNVETDVYNVNIPLHDDLKLGKTKIFKTPIFENKWGSSLFKPINDTDSDTVQDDIVDGSVTKGQKFKWSPDFNKVHQTIDASVGLSDGKVISEGFISVTALKAVFKQVDSINQGELIIEPSLSTDDSTSIVITYPKDSYIYEPLKTSIDKYFKNITIYNDLETALKNKEGKLLHYGEYEDFNHERIMSESDKYLTNSYIYRKGLIRKHYLANTITHHNSKNVDSILNKSFPKTYQFELDYAEFLDDALDEFYELRYELEENERNDCVKTYILKPSMSDKGQGIRIFKTIDQLQSIFDSFEEDYNSDDEGEEEGDDQGDDNGIITSQLRHFIIQDYISNPLLLKDYESRKFHIRTYVLCVGNLKTYVYQRMLMLFSEHPYVDADSSDLDMKGHLTNTCLQEDTDKPIVIEFAKSSMSDVEKDTILNQINEIVKELYTAAIKVDKINFQPLSNSFEIFGLDFIVDCDLNVSLLEVNSYPDFKQTGEGLKNLIFELFDGVSCKGISPLLNDIELNHETDNLKLVLDIDNSY</sequence>
<dbReference type="PROSITE" id="PS51221">
    <property type="entry name" value="TTL"/>
    <property type="match status" value="1"/>
</dbReference>
<dbReference type="AlphaFoldDB" id="A0A1E4T447"/>
<gene>
    <name evidence="2" type="ORF">CANARDRAFT_196499</name>
</gene>
<evidence type="ECO:0000259" key="1">
    <source>
        <dbReference type="Pfam" id="PF01975"/>
    </source>
</evidence>